<feature type="domain" description="Peptidase S9 prolyl oligopeptidase catalytic" evidence="1">
    <location>
        <begin position="8"/>
        <end position="90"/>
    </location>
</feature>
<dbReference type="RefSeq" id="WP_012730912.1">
    <property type="nucleotide sequence ID" value="NC_012704.1"/>
</dbReference>
<name>C4LGR9_CORK4</name>
<accession>C4LGR9</accession>
<dbReference type="HOGENOM" id="CLU_2421934_0_0_11"/>
<dbReference type="Gene3D" id="3.40.50.1820">
    <property type="entry name" value="alpha/beta hydrolase"/>
    <property type="match status" value="1"/>
</dbReference>
<reference evidence="2 3" key="1">
    <citation type="journal article" date="2008" name="J. Biotechnol.">
        <title>Ultrafast pyrosequencing of Corynebacterium kroppenstedtii DSM44385 revealed insights into the physiology of a lipophilic corynebacterium that lacks mycolic acids.</title>
        <authorList>
            <person name="Tauch A."/>
            <person name="Schneider J."/>
            <person name="Szczepanowski R."/>
            <person name="Tilker A."/>
            <person name="Viehoever P."/>
            <person name="Gartemann K.-H."/>
            <person name="Arnold W."/>
            <person name="Blom J."/>
            <person name="Brinkrolf K."/>
            <person name="Brune I."/>
            <person name="Goetker S."/>
            <person name="Weisshaar B."/>
            <person name="Goesmann A."/>
            <person name="Droege M."/>
            <person name="Puehler A."/>
        </authorList>
    </citation>
    <scope>NUCLEOTIDE SEQUENCE [LARGE SCALE GENOMIC DNA]</scope>
    <source>
        <strain evidence="3">DSM 44385 / JCM 11950 / CIP 105744 / CCUG 35717</strain>
    </source>
</reference>
<dbReference type="Proteomes" id="UP000001473">
    <property type="component" value="Chromosome"/>
</dbReference>
<gene>
    <name evidence="2" type="ordered locus">ckrop_0233</name>
</gene>
<dbReference type="InterPro" id="IPR029058">
    <property type="entry name" value="AB_hydrolase_fold"/>
</dbReference>
<evidence type="ECO:0000313" key="3">
    <source>
        <dbReference type="Proteomes" id="UP000001473"/>
    </source>
</evidence>
<organism evidence="2 3">
    <name type="scientific">Corynebacterium kroppenstedtii (strain DSM 44385 / JCM 11950 / CIP 105744 / CCUG 35717)</name>
    <dbReference type="NCBI Taxonomy" id="645127"/>
    <lineage>
        <taxon>Bacteria</taxon>
        <taxon>Bacillati</taxon>
        <taxon>Actinomycetota</taxon>
        <taxon>Actinomycetes</taxon>
        <taxon>Mycobacteriales</taxon>
        <taxon>Corynebacteriaceae</taxon>
        <taxon>Corynebacterium</taxon>
    </lineage>
</organism>
<dbReference type="GO" id="GO:0008236">
    <property type="term" value="F:serine-type peptidase activity"/>
    <property type="evidence" value="ECO:0007669"/>
    <property type="project" value="InterPro"/>
</dbReference>
<dbReference type="GO" id="GO:0006508">
    <property type="term" value="P:proteolysis"/>
    <property type="evidence" value="ECO:0007669"/>
    <property type="project" value="InterPro"/>
</dbReference>
<evidence type="ECO:0000259" key="1">
    <source>
        <dbReference type="Pfam" id="PF00326"/>
    </source>
</evidence>
<evidence type="ECO:0000313" key="2">
    <source>
        <dbReference type="EMBL" id="ACR17024.1"/>
    </source>
</evidence>
<keyword evidence="3" id="KW-1185">Reference proteome</keyword>
<dbReference type="EMBL" id="CP001620">
    <property type="protein sequence ID" value="ACR17024.1"/>
    <property type="molecule type" value="Genomic_DNA"/>
</dbReference>
<sequence>MEDGSYHELAERVSPYHYVSANSVTMLMAYGKKNKIVPFKVHNRLLSALDKNHVPYDYHVFPRSGHGLYSDPGQAKKYVHKLGDYYDKYFD</sequence>
<proteinExistence type="predicted"/>
<protein>
    <recommendedName>
        <fullName evidence="1">Peptidase S9 prolyl oligopeptidase catalytic domain-containing protein</fullName>
    </recommendedName>
</protein>
<dbReference type="OrthoDB" id="128799at2"/>
<dbReference type="SUPFAM" id="SSF53474">
    <property type="entry name" value="alpha/beta-Hydrolases"/>
    <property type="match status" value="1"/>
</dbReference>
<dbReference type="Pfam" id="PF00326">
    <property type="entry name" value="Peptidase_S9"/>
    <property type="match status" value="1"/>
</dbReference>
<dbReference type="KEGG" id="ckp:ckrop_0233"/>
<dbReference type="STRING" id="645127.ckrop_0233"/>
<dbReference type="AlphaFoldDB" id="C4LGR9"/>
<dbReference type="InterPro" id="IPR001375">
    <property type="entry name" value="Peptidase_S9_cat"/>
</dbReference>